<proteinExistence type="predicted"/>
<protein>
    <submittedName>
        <fullName evidence="1">Uncharacterized protein</fullName>
    </submittedName>
</protein>
<evidence type="ECO:0000313" key="1">
    <source>
        <dbReference type="EMBL" id="QJA66825.1"/>
    </source>
</evidence>
<accession>A0A6M3JCC5</accession>
<name>A0A6M3JCC5_9ZZZZ</name>
<reference evidence="1" key="1">
    <citation type="submission" date="2020-03" db="EMBL/GenBank/DDBJ databases">
        <title>The deep terrestrial virosphere.</title>
        <authorList>
            <person name="Holmfeldt K."/>
            <person name="Nilsson E."/>
            <person name="Simone D."/>
            <person name="Lopez-Fernandez M."/>
            <person name="Wu X."/>
            <person name="de Brujin I."/>
            <person name="Lundin D."/>
            <person name="Andersson A."/>
            <person name="Bertilsson S."/>
            <person name="Dopson M."/>
        </authorList>
    </citation>
    <scope>NUCLEOTIDE SEQUENCE</scope>
    <source>
        <strain evidence="2">MM415A00321</strain>
        <strain evidence="1">MM415B00326</strain>
    </source>
</reference>
<dbReference type="EMBL" id="MT141561">
    <property type="protein sequence ID" value="QJA66825.1"/>
    <property type="molecule type" value="Genomic_DNA"/>
</dbReference>
<dbReference type="EMBL" id="MT142502">
    <property type="protein sequence ID" value="QJA83059.1"/>
    <property type="molecule type" value="Genomic_DNA"/>
</dbReference>
<gene>
    <name evidence="2" type="ORF">MM415A00321_0039</name>
    <name evidence="1" type="ORF">MM415B00326_0025</name>
</gene>
<organism evidence="1">
    <name type="scientific">viral metagenome</name>
    <dbReference type="NCBI Taxonomy" id="1070528"/>
    <lineage>
        <taxon>unclassified sequences</taxon>
        <taxon>metagenomes</taxon>
        <taxon>organismal metagenomes</taxon>
    </lineage>
</organism>
<sequence>MNNEQFDKAILDILPEAAFYIKDTGCLKCDVLPGNAMCLDCQLEQADADVLQAMNRRAELERSK</sequence>
<evidence type="ECO:0000313" key="2">
    <source>
        <dbReference type="EMBL" id="QJA83059.1"/>
    </source>
</evidence>
<dbReference type="AlphaFoldDB" id="A0A6M3JCC5"/>